<protein>
    <recommendedName>
        <fullName evidence="4">Large ribosomal subunit protein uL5m</fullName>
    </recommendedName>
</protein>
<proteinExistence type="inferred from homology"/>
<dbReference type="InterPro" id="IPR002132">
    <property type="entry name" value="Ribosomal_uL5"/>
</dbReference>
<gene>
    <name evidence="6" type="ordered locus">Cd36_21960</name>
    <name evidence="7" type="ORF">CD36_21960</name>
</gene>
<dbReference type="GO" id="GO:0003735">
    <property type="term" value="F:structural constituent of ribosome"/>
    <property type="evidence" value="ECO:0007669"/>
    <property type="project" value="InterPro"/>
</dbReference>
<dbReference type="AlphaFoldDB" id="B9WC54"/>
<keyword evidence="3" id="KW-0687">Ribonucleoprotein</keyword>
<dbReference type="EMBL" id="FM992689">
    <property type="protein sequence ID" value="CAX43976.1"/>
    <property type="molecule type" value="Genomic_DNA"/>
</dbReference>
<dbReference type="HOGENOM" id="CLU_061015_1_1_1"/>
<organism evidence="7 8">
    <name type="scientific">Candida dubliniensis (strain CD36 / ATCC MYA-646 / CBS 7987 / NCPF 3949 / NRRL Y-17841)</name>
    <name type="common">Yeast</name>
    <dbReference type="NCBI Taxonomy" id="573826"/>
    <lineage>
        <taxon>Eukaryota</taxon>
        <taxon>Fungi</taxon>
        <taxon>Dikarya</taxon>
        <taxon>Ascomycota</taxon>
        <taxon>Saccharomycotina</taxon>
        <taxon>Pichiomycetes</taxon>
        <taxon>Debaryomycetaceae</taxon>
        <taxon>Candida/Lodderomyces clade</taxon>
        <taxon>Candida</taxon>
    </lineage>
</organism>
<evidence type="ECO:0000256" key="3">
    <source>
        <dbReference type="ARBA" id="ARBA00023274"/>
    </source>
</evidence>
<evidence type="ECO:0000313" key="8">
    <source>
        <dbReference type="Proteomes" id="UP000002605"/>
    </source>
</evidence>
<dbReference type="GO" id="GO:0005840">
    <property type="term" value="C:ribosome"/>
    <property type="evidence" value="ECO:0007669"/>
    <property type="project" value="UniProtKB-KW"/>
</dbReference>
<reference evidence="7 8" key="1">
    <citation type="journal article" date="2009" name="Genome Res.">
        <title>Comparative genomics of the fungal pathogens Candida dubliniensis and Candida albicans.</title>
        <authorList>
            <person name="Jackson A.P."/>
            <person name="Gamble J.A."/>
            <person name="Yeomans T."/>
            <person name="Moran G.P."/>
            <person name="Saunders D."/>
            <person name="Harris D."/>
            <person name="Aslett M."/>
            <person name="Barrell J.F."/>
            <person name="Butler G."/>
            <person name="Citiulo F."/>
            <person name="Coleman D.C."/>
            <person name="de Groot P.W.J."/>
            <person name="Goodwin T.J."/>
            <person name="Quail M.A."/>
            <person name="McQuillan J."/>
            <person name="Munro C.A."/>
            <person name="Pain A."/>
            <person name="Poulter R.T."/>
            <person name="Rajandream M.A."/>
            <person name="Renauld H."/>
            <person name="Spiering M.J."/>
            <person name="Tivey A."/>
            <person name="Gow N.A.R."/>
            <person name="Barrell B."/>
            <person name="Sullivan D.J."/>
            <person name="Berriman M."/>
        </authorList>
    </citation>
    <scope>NUCLEOTIDE SEQUENCE [LARGE SCALE GENOMIC DNA]</scope>
    <source>
        <strain evidence="8">CD36 / ATCC MYA-646 / CBS 7987 / NCPF 3949 / NRRL Y-17841</strain>
    </source>
</reference>
<dbReference type="GO" id="GO:1990904">
    <property type="term" value="C:ribonucleoprotein complex"/>
    <property type="evidence" value="ECO:0007669"/>
    <property type="project" value="UniProtKB-KW"/>
</dbReference>
<dbReference type="VEuPathDB" id="FungiDB:CD36_21960"/>
<dbReference type="Gene3D" id="3.30.1440.10">
    <property type="match status" value="1"/>
</dbReference>
<dbReference type="InterPro" id="IPR022803">
    <property type="entry name" value="Ribosomal_uL5_dom_sf"/>
</dbReference>
<dbReference type="InterPro" id="IPR031309">
    <property type="entry name" value="Ribosomal_uL5_C"/>
</dbReference>
<dbReference type="FunFam" id="3.30.1440.10:FF:000001">
    <property type="entry name" value="50S ribosomal protein L5"/>
    <property type="match status" value="1"/>
</dbReference>
<evidence type="ECO:0000259" key="5">
    <source>
        <dbReference type="Pfam" id="PF00673"/>
    </source>
</evidence>
<name>B9WC54_CANDC</name>
<dbReference type="PANTHER" id="PTHR11994">
    <property type="entry name" value="60S RIBOSOMAL PROTEIN L11-RELATED"/>
    <property type="match status" value="1"/>
</dbReference>
<dbReference type="OrthoDB" id="539541at2759"/>
<feature type="domain" description="Large ribosomal subunit protein uL5 C-terminal" evidence="5">
    <location>
        <begin position="194"/>
        <end position="290"/>
    </location>
</feature>
<sequence length="293" mass="33592">MYTNCKMNRHFIRSFSQSSTVLRPGYSTVNPVHHLVKVEKSKLRPGLKELLLPKDDIRSVKFKPTEISQDRVNEYYQNALQSDLLLHLYEHDAEPIIGNKKRSWGTDTPFKLYRPLRKPVGSTRPTKNIYPINNKNVPKLESIVVQSYNKNALESPWLNITTRLQLATITNVKPKILYGKANILPWKVRVGRACGAKVELFDRDMSQFISTLTELVLPRIRAFKGIPRTSGDKNGNISMGLTPEDCQFFPELDHFQELFPNLNGLQITFRTTAQTDNHAKTLLSCYGFPFSKN</sequence>
<dbReference type="GeneID" id="8046213"/>
<comment type="similarity">
    <text evidence="1">Belongs to the universal ribosomal protein uL5 family.</text>
</comment>
<dbReference type="GO" id="GO:0006412">
    <property type="term" value="P:translation"/>
    <property type="evidence" value="ECO:0007669"/>
    <property type="project" value="InterPro"/>
</dbReference>
<keyword evidence="2 7" id="KW-0689">Ribosomal protein</keyword>
<dbReference type="CGD" id="CAL0000167578">
    <property type="gene designation" value="Cd36_21960"/>
</dbReference>
<dbReference type="Pfam" id="PF00673">
    <property type="entry name" value="Ribosomal_L5_C"/>
    <property type="match status" value="1"/>
</dbReference>
<dbReference type="eggNOG" id="KOG0398">
    <property type="taxonomic scope" value="Eukaryota"/>
</dbReference>
<evidence type="ECO:0000313" key="6">
    <source>
        <dbReference type="CGD" id="CAL0000167578"/>
    </source>
</evidence>
<evidence type="ECO:0000256" key="2">
    <source>
        <dbReference type="ARBA" id="ARBA00022980"/>
    </source>
</evidence>
<dbReference type="RefSeq" id="XP_002418673.1">
    <property type="nucleotide sequence ID" value="XM_002418628.1"/>
</dbReference>
<keyword evidence="8" id="KW-1185">Reference proteome</keyword>
<evidence type="ECO:0000313" key="7">
    <source>
        <dbReference type="EMBL" id="CAX43976.1"/>
    </source>
</evidence>
<dbReference type="Proteomes" id="UP000002605">
    <property type="component" value="Chromosome 2"/>
</dbReference>
<evidence type="ECO:0000256" key="4">
    <source>
        <dbReference type="ARBA" id="ARBA00040368"/>
    </source>
</evidence>
<dbReference type="SUPFAM" id="SSF55282">
    <property type="entry name" value="RL5-like"/>
    <property type="match status" value="1"/>
</dbReference>
<accession>B9WC54</accession>
<dbReference type="KEGG" id="cdu:CD36_21960"/>
<evidence type="ECO:0000256" key="1">
    <source>
        <dbReference type="ARBA" id="ARBA00008553"/>
    </source>
</evidence>